<reference evidence="1 2" key="1">
    <citation type="submission" date="2015-09" db="EMBL/GenBank/DDBJ databases">
        <title>Trachymyrmex cornetzi WGS genome.</title>
        <authorList>
            <person name="Nygaard S."/>
            <person name="Hu H."/>
            <person name="Boomsma J."/>
            <person name="Zhang G."/>
        </authorList>
    </citation>
    <scope>NUCLEOTIDE SEQUENCE [LARGE SCALE GENOMIC DNA]</scope>
    <source>
        <strain evidence="1">Tcor2-1</strain>
        <tissue evidence="1">Whole body</tissue>
    </source>
</reference>
<keyword evidence="2" id="KW-1185">Reference proteome</keyword>
<evidence type="ECO:0000313" key="1">
    <source>
        <dbReference type="EMBL" id="KYN27366.1"/>
    </source>
</evidence>
<proteinExistence type="predicted"/>
<sequence>DHGTLFLPGCFLLAEYDVLQHLVDVQVSRDSFPVFIALFPGDNCVFKHDLKCITYDVLTRDRYLIKTALQSCERSSGR</sequence>
<accession>A0A151JMD8</accession>
<protein>
    <submittedName>
        <fullName evidence="1">Uncharacterized protein</fullName>
    </submittedName>
</protein>
<gene>
    <name evidence="1" type="ORF">ALC57_03233</name>
</gene>
<feature type="non-terminal residue" evidence="1">
    <location>
        <position position="1"/>
    </location>
</feature>
<evidence type="ECO:0000313" key="2">
    <source>
        <dbReference type="Proteomes" id="UP000078492"/>
    </source>
</evidence>
<organism evidence="1 2">
    <name type="scientific">Trachymyrmex cornetzi</name>
    <dbReference type="NCBI Taxonomy" id="471704"/>
    <lineage>
        <taxon>Eukaryota</taxon>
        <taxon>Metazoa</taxon>
        <taxon>Ecdysozoa</taxon>
        <taxon>Arthropoda</taxon>
        <taxon>Hexapoda</taxon>
        <taxon>Insecta</taxon>
        <taxon>Pterygota</taxon>
        <taxon>Neoptera</taxon>
        <taxon>Endopterygota</taxon>
        <taxon>Hymenoptera</taxon>
        <taxon>Apocrita</taxon>
        <taxon>Aculeata</taxon>
        <taxon>Formicoidea</taxon>
        <taxon>Formicidae</taxon>
        <taxon>Myrmicinae</taxon>
        <taxon>Trachymyrmex</taxon>
    </lineage>
</organism>
<dbReference type="Proteomes" id="UP000078492">
    <property type="component" value="Unassembled WGS sequence"/>
</dbReference>
<name>A0A151JMD8_9HYME</name>
<dbReference type="AlphaFoldDB" id="A0A151JMD8"/>
<dbReference type="EMBL" id="KQ978949">
    <property type="protein sequence ID" value="KYN27366.1"/>
    <property type="molecule type" value="Genomic_DNA"/>
</dbReference>